<dbReference type="NCBIfam" id="NF003967">
    <property type="entry name" value="PRK05461.1"/>
    <property type="match status" value="1"/>
</dbReference>
<reference evidence="3" key="1">
    <citation type="journal article" date="2019" name="Int. J. Syst. Evol. Microbiol.">
        <title>The Global Catalogue of Microorganisms (GCM) 10K type strain sequencing project: providing services to taxonomists for standard genome sequencing and annotation.</title>
        <authorList>
            <consortium name="The Broad Institute Genomics Platform"/>
            <consortium name="The Broad Institute Genome Sequencing Center for Infectious Disease"/>
            <person name="Wu L."/>
            <person name="Ma J."/>
        </authorList>
    </citation>
    <scope>NUCLEOTIDE SEQUENCE [LARGE SCALE GENOMIC DNA]</scope>
    <source>
        <strain evidence="3">KCTC 52925</strain>
    </source>
</reference>
<proteinExistence type="predicted"/>
<dbReference type="SUPFAM" id="SSF110069">
    <property type="entry name" value="ApaG-like"/>
    <property type="match status" value="1"/>
</dbReference>
<feature type="domain" description="ApaG" evidence="1">
    <location>
        <begin position="3"/>
        <end position="128"/>
    </location>
</feature>
<name>A0ABW5X6L9_9FLAO</name>
<evidence type="ECO:0000313" key="2">
    <source>
        <dbReference type="EMBL" id="MFD2833888.1"/>
    </source>
</evidence>
<organism evidence="2 3">
    <name type="scientific">Christiangramia antarctica</name>
    <dbReference type="NCBI Taxonomy" id="2058158"/>
    <lineage>
        <taxon>Bacteria</taxon>
        <taxon>Pseudomonadati</taxon>
        <taxon>Bacteroidota</taxon>
        <taxon>Flavobacteriia</taxon>
        <taxon>Flavobacteriales</taxon>
        <taxon>Flavobacteriaceae</taxon>
        <taxon>Christiangramia</taxon>
    </lineage>
</organism>
<dbReference type="PROSITE" id="PS51087">
    <property type="entry name" value="APAG"/>
    <property type="match status" value="1"/>
</dbReference>
<dbReference type="Gene3D" id="2.60.40.1470">
    <property type="entry name" value="ApaG domain"/>
    <property type="match status" value="1"/>
</dbReference>
<dbReference type="InterPro" id="IPR036767">
    <property type="entry name" value="ApaG_sf"/>
</dbReference>
<dbReference type="RefSeq" id="WP_251739249.1">
    <property type="nucleotide sequence ID" value="NZ_JBHUOJ010000026.1"/>
</dbReference>
<dbReference type="EMBL" id="JBHUOJ010000026">
    <property type="protein sequence ID" value="MFD2833888.1"/>
    <property type="molecule type" value="Genomic_DNA"/>
</dbReference>
<dbReference type="InterPro" id="IPR007474">
    <property type="entry name" value="ApaG_domain"/>
</dbReference>
<dbReference type="Proteomes" id="UP001597438">
    <property type="component" value="Unassembled WGS sequence"/>
</dbReference>
<dbReference type="PANTHER" id="PTHR14289:SF16">
    <property type="entry name" value="POLYMERASE DELTA-INTERACTING PROTEIN 2"/>
    <property type="match status" value="1"/>
</dbReference>
<evidence type="ECO:0000313" key="3">
    <source>
        <dbReference type="Proteomes" id="UP001597438"/>
    </source>
</evidence>
<protein>
    <submittedName>
        <fullName evidence="2">Co2+/Mg2+ efflux protein ApaG</fullName>
    </submittedName>
</protein>
<comment type="caution">
    <text evidence="2">The sequence shown here is derived from an EMBL/GenBank/DDBJ whole genome shotgun (WGS) entry which is preliminary data.</text>
</comment>
<evidence type="ECO:0000259" key="1">
    <source>
        <dbReference type="PROSITE" id="PS51087"/>
    </source>
</evidence>
<sequence length="128" mass="14432">MIQQVTKGIKISVTTHFQGLFYKNFKVHYAFGYQITIENRSTEAVQLKSRFWSIKDALNETEIVIGDGVIGKQPVLQPGESHSYESGCLIVGSFGAMKGFYKMIDLNSGEKFQVRIPNFKFAVPYALN</sequence>
<keyword evidence="3" id="KW-1185">Reference proteome</keyword>
<gene>
    <name evidence="2" type="primary">apaG</name>
    <name evidence="2" type="ORF">ACFSYS_11360</name>
</gene>
<accession>A0ABW5X6L9</accession>
<dbReference type="PANTHER" id="PTHR14289">
    <property type="entry name" value="F-BOX ONLY PROTEIN 3"/>
    <property type="match status" value="1"/>
</dbReference>
<dbReference type="Pfam" id="PF04379">
    <property type="entry name" value="DUF525"/>
    <property type="match status" value="1"/>
</dbReference>